<sequence length="147" mass="16954">MLREGTILLVEDNPDDELLTLRAFKKNDIYNKVITARDGQEALDYLFRQGRFENRPIHEKPVLVLLDLNLPGVSGHEVLRQIRTHEDTSTYPVVMLTTSNESQDIHTSYELGANSFVRKPVDFEDFIESVGNILRYWLKINLPPMAI</sequence>
<protein>
    <submittedName>
        <fullName evidence="3">Chemotaxis protein CheY</fullName>
    </submittedName>
</protein>
<dbReference type="InterPro" id="IPR011006">
    <property type="entry name" value="CheY-like_superfamily"/>
</dbReference>
<dbReference type="PANTHER" id="PTHR44520:SF1">
    <property type="entry name" value="TWO-COMPONENT SYSTEM REGULATORY PROTEIN"/>
    <property type="match status" value="1"/>
</dbReference>
<gene>
    <name evidence="3" type="ORF">WH50_11985</name>
</gene>
<evidence type="ECO:0000313" key="3">
    <source>
        <dbReference type="EMBL" id="PXF31059.1"/>
    </source>
</evidence>
<dbReference type="Gene3D" id="3.40.50.2300">
    <property type="match status" value="1"/>
</dbReference>
<comment type="caution">
    <text evidence="3">The sequence shown here is derived from an EMBL/GenBank/DDBJ whole genome shotgun (WGS) entry which is preliminary data.</text>
</comment>
<dbReference type="RefSeq" id="WP_110187529.1">
    <property type="nucleotide sequence ID" value="NZ_CP177354.1"/>
</dbReference>
<keyword evidence="1" id="KW-0597">Phosphoprotein</keyword>
<feature type="modified residue" description="4-aspartylphosphate" evidence="1">
    <location>
        <position position="67"/>
    </location>
</feature>
<reference evidence="3 4" key="1">
    <citation type="submission" date="2015-03" db="EMBL/GenBank/DDBJ databases">
        <authorList>
            <person name="Krishnan R."/>
            <person name="Midha S."/>
            <person name="Patil P.B."/>
            <person name="Rameshkumar N."/>
        </authorList>
    </citation>
    <scope>NUCLEOTIDE SEQUENCE [LARGE SCALE GENOMIC DNA]</scope>
    <source>
        <strain evidence="3 4">L1E11</strain>
    </source>
</reference>
<dbReference type="InterPro" id="IPR052893">
    <property type="entry name" value="TCS_response_regulator"/>
</dbReference>
<dbReference type="Pfam" id="PF00072">
    <property type="entry name" value="Response_reg"/>
    <property type="match status" value="1"/>
</dbReference>
<accession>A0ABX5LWR7</accession>
<evidence type="ECO:0000313" key="4">
    <source>
        <dbReference type="Proteomes" id="UP000248090"/>
    </source>
</evidence>
<dbReference type="PROSITE" id="PS50110">
    <property type="entry name" value="RESPONSE_REGULATORY"/>
    <property type="match status" value="1"/>
</dbReference>
<dbReference type="SUPFAM" id="SSF52172">
    <property type="entry name" value="CheY-like"/>
    <property type="match status" value="1"/>
</dbReference>
<feature type="domain" description="Response regulatory" evidence="2">
    <location>
        <begin position="6"/>
        <end position="134"/>
    </location>
</feature>
<name>A0ABX5LWR7_9GAMM</name>
<dbReference type="SMART" id="SM00448">
    <property type="entry name" value="REC"/>
    <property type="match status" value="1"/>
</dbReference>
<dbReference type="InterPro" id="IPR001789">
    <property type="entry name" value="Sig_transdc_resp-reg_receiver"/>
</dbReference>
<dbReference type="PANTHER" id="PTHR44520">
    <property type="entry name" value="RESPONSE REGULATOR RCP1-RELATED"/>
    <property type="match status" value="1"/>
</dbReference>
<proteinExistence type="predicted"/>
<keyword evidence="4" id="KW-1185">Reference proteome</keyword>
<organism evidence="3 4">
    <name type="scientific">Pokkaliibacter plantistimulans</name>
    <dbReference type="NCBI Taxonomy" id="1635171"/>
    <lineage>
        <taxon>Bacteria</taxon>
        <taxon>Pseudomonadati</taxon>
        <taxon>Pseudomonadota</taxon>
        <taxon>Gammaproteobacteria</taxon>
        <taxon>Oceanospirillales</taxon>
        <taxon>Balneatrichaceae</taxon>
        <taxon>Pokkaliibacter</taxon>
    </lineage>
</organism>
<dbReference type="Proteomes" id="UP000248090">
    <property type="component" value="Unassembled WGS sequence"/>
</dbReference>
<dbReference type="CDD" id="cd17557">
    <property type="entry name" value="REC_Rcp-like"/>
    <property type="match status" value="1"/>
</dbReference>
<evidence type="ECO:0000256" key="1">
    <source>
        <dbReference type="PROSITE-ProRule" id="PRU00169"/>
    </source>
</evidence>
<dbReference type="EMBL" id="LAPT01000054">
    <property type="protein sequence ID" value="PXF31059.1"/>
    <property type="molecule type" value="Genomic_DNA"/>
</dbReference>
<evidence type="ECO:0000259" key="2">
    <source>
        <dbReference type="PROSITE" id="PS50110"/>
    </source>
</evidence>